<proteinExistence type="predicted"/>
<organism evidence="1 2">
    <name type="scientific">Furculomyces boomerangus</name>
    <dbReference type="NCBI Taxonomy" id="61424"/>
    <lineage>
        <taxon>Eukaryota</taxon>
        <taxon>Fungi</taxon>
        <taxon>Fungi incertae sedis</taxon>
        <taxon>Zoopagomycota</taxon>
        <taxon>Kickxellomycotina</taxon>
        <taxon>Harpellomycetes</taxon>
        <taxon>Harpellales</taxon>
        <taxon>Harpellaceae</taxon>
        <taxon>Furculomyces</taxon>
    </lineage>
</organism>
<dbReference type="Proteomes" id="UP000245699">
    <property type="component" value="Unassembled WGS sequence"/>
</dbReference>
<dbReference type="PANTHER" id="PTHR14095:SF0">
    <property type="entry name" value="MIP22305P"/>
    <property type="match status" value="1"/>
</dbReference>
<reference evidence="1 2" key="1">
    <citation type="journal article" date="2018" name="MBio">
        <title>Comparative Genomics Reveals the Core Gene Toolbox for the Fungus-Insect Symbiosis.</title>
        <authorList>
            <person name="Wang Y."/>
            <person name="Stata M."/>
            <person name="Wang W."/>
            <person name="Stajich J.E."/>
            <person name="White M.M."/>
            <person name="Moncalvo J.M."/>
        </authorList>
    </citation>
    <scope>NUCLEOTIDE SEQUENCE [LARGE SCALE GENOMIC DNA]</scope>
    <source>
        <strain evidence="1 2">AUS-77-4</strain>
    </source>
</reference>
<comment type="caution">
    <text evidence="1">The sequence shown here is derived from an EMBL/GenBank/DDBJ whole genome shotgun (WGS) entry which is preliminary data.</text>
</comment>
<evidence type="ECO:0000313" key="2">
    <source>
        <dbReference type="Proteomes" id="UP000245699"/>
    </source>
</evidence>
<accession>A0A2T9XX04</accession>
<name>A0A2T9XX04_9FUNG</name>
<dbReference type="GO" id="GO:0019888">
    <property type="term" value="F:protein phosphatase regulator activity"/>
    <property type="evidence" value="ECO:0007669"/>
    <property type="project" value="TreeGrafter"/>
</dbReference>
<dbReference type="OrthoDB" id="5586at2759"/>
<gene>
    <name evidence="1" type="ORF">BB559_007533</name>
</gene>
<protein>
    <submittedName>
        <fullName evidence="1">Uncharacterized protein</fullName>
    </submittedName>
</protein>
<dbReference type="GO" id="GO:0000159">
    <property type="term" value="C:protein phosphatase type 2A complex"/>
    <property type="evidence" value="ECO:0007669"/>
    <property type="project" value="TreeGrafter"/>
</dbReference>
<dbReference type="EMBL" id="MBFT01001273">
    <property type="protein sequence ID" value="PVU84599.1"/>
    <property type="molecule type" value="Genomic_DNA"/>
</dbReference>
<dbReference type="PANTHER" id="PTHR14095">
    <property type="entry name" value="PHOSPHATASE 2A REGULATORY SUBUNIT-RELATED"/>
    <property type="match status" value="1"/>
</dbReference>
<sequence length="114" mass="13315">LFDLVRPAKEGLITLKDIYNMNSNTRPVFFDAFMNLSRFCEHENRSSMLQKQLAQYTHSLDKGLNFEEIIAKRVEFLNSAPTVWVEFADAEYEALILDQQQQQSENKDDDSSEF</sequence>
<keyword evidence="2" id="KW-1185">Reference proteome</keyword>
<evidence type="ECO:0000313" key="1">
    <source>
        <dbReference type="EMBL" id="PVU84599.1"/>
    </source>
</evidence>
<feature type="non-terminal residue" evidence="1">
    <location>
        <position position="1"/>
    </location>
</feature>
<dbReference type="STRING" id="61424.A0A2T9XX04"/>
<dbReference type="Gene3D" id="1.10.238.10">
    <property type="entry name" value="EF-hand"/>
    <property type="match status" value="1"/>
</dbReference>
<dbReference type="AlphaFoldDB" id="A0A2T9XX04"/>